<feature type="domain" description="Multi-ubiquitin" evidence="1">
    <location>
        <begin position="21"/>
        <end position="85"/>
    </location>
</feature>
<dbReference type="AlphaFoldDB" id="A0A5E7JI50"/>
<dbReference type="Pfam" id="PF14462">
    <property type="entry name" value="Prok-E2_E"/>
    <property type="match status" value="1"/>
</dbReference>
<dbReference type="Proteomes" id="UP000377224">
    <property type="component" value="Unassembled WGS sequence"/>
</dbReference>
<name>A0A5E7JI50_PSEFL</name>
<dbReference type="RefSeq" id="WP_150647551.1">
    <property type="nucleotide sequence ID" value="NZ_CABVIN010000002.1"/>
</dbReference>
<evidence type="ECO:0000259" key="1">
    <source>
        <dbReference type="Pfam" id="PF14452"/>
    </source>
</evidence>
<dbReference type="InterPro" id="IPR025701">
    <property type="entry name" value="UBQ-conjugat_E2_E"/>
</dbReference>
<proteinExistence type="predicted"/>
<sequence length="366" mass="41114">MQATSQNHHSGFVIEVAGKNLDFRKVTIEDQTPTGAQIAAAAGFKPDQLAIVLQLLASGAMEDIRPDEIVTLTQEPTRFLVAETDRTYFLTVDGARLEWPFEQITGYQVRKLAEVGENKRLLLEREDEADLEIQATDFVNLDQSGIERFVTRKAVWKLNVQGVILEIETPTISVRDAVVRAGMNPNEGWHIYFKVEGQPKVEKSLDDIIDLRTPGIEKLRLTPKDVGNGEVPVPPRRFFSLLPIDEQHLDRTASHWETCLTPEGNRWLVINDYPLPQGYTHQHVRLALLIPAGYPSTEIDMFYLYPAVGLTSGVAIPCADYTVVIDGVSFQRWSRHRSTHPWNPATDNVITHLALVEGCLLKETGE</sequence>
<reference evidence="2 3" key="1">
    <citation type="submission" date="2019-09" db="EMBL/GenBank/DDBJ databases">
        <authorList>
            <person name="Chandra G."/>
            <person name="Truman W A."/>
        </authorList>
    </citation>
    <scope>NUCLEOTIDE SEQUENCE [LARGE SCALE GENOMIC DNA]</scope>
    <source>
        <strain evidence="2">PS896</strain>
    </source>
</reference>
<evidence type="ECO:0000313" key="2">
    <source>
        <dbReference type="EMBL" id="VVO87594.1"/>
    </source>
</evidence>
<dbReference type="Pfam" id="PF14452">
    <property type="entry name" value="Multi_ubiq"/>
    <property type="match status" value="2"/>
</dbReference>
<evidence type="ECO:0000313" key="3">
    <source>
        <dbReference type="Proteomes" id="UP000377224"/>
    </source>
</evidence>
<protein>
    <recommendedName>
        <fullName evidence="1">Multi-ubiquitin domain-containing protein</fullName>
    </recommendedName>
</protein>
<accession>A0A5E7JI50</accession>
<dbReference type="InterPro" id="IPR027802">
    <property type="entry name" value="Multi-ubiquitin_dom"/>
</dbReference>
<dbReference type="EMBL" id="CABVIN010000002">
    <property type="protein sequence ID" value="VVO87594.1"/>
    <property type="molecule type" value="Genomic_DNA"/>
</dbReference>
<gene>
    <name evidence="2" type="ORF">PS896_02149</name>
</gene>
<feature type="domain" description="Multi-ubiquitin" evidence="1">
    <location>
        <begin position="90"/>
        <end position="153"/>
    </location>
</feature>
<organism evidence="2 3">
    <name type="scientific">Pseudomonas fluorescens</name>
    <dbReference type="NCBI Taxonomy" id="294"/>
    <lineage>
        <taxon>Bacteria</taxon>
        <taxon>Pseudomonadati</taxon>
        <taxon>Pseudomonadota</taxon>
        <taxon>Gammaproteobacteria</taxon>
        <taxon>Pseudomonadales</taxon>
        <taxon>Pseudomonadaceae</taxon>
        <taxon>Pseudomonas</taxon>
    </lineage>
</organism>